<keyword evidence="2" id="KW-1185">Reference proteome</keyword>
<evidence type="ECO:0000313" key="2">
    <source>
        <dbReference type="Proteomes" id="UP001153148"/>
    </source>
</evidence>
<gene>
    <name evidence="1" type="ORF">TPAB3V08_LOCUS4803</name>
</gene>
<comment type="caution">
    <text evidence="1">The sequence shown here is derived from an EMBL/GenBank/DDBJ whole genome shotgun (WGS) entry which is preliminary data.</text>
</comment>
<accession>A0ABN7NPR6</accession>
<dbReference type="Proteomes" id="UP001153148">
    <property type="component" value="Unassembled WGS sequence"/>
</dbReference>
<reference evidence="1" key="1">
    <citation type="submission" date="2021-03" db="EMBL/GenBank/DDBJ databases">
        <authorList>
            <person name="Tran Van P."/>
        </authorList>
    </citation>
    <scope>NUCLEOTIDE SEQUENCE</scope>
</reference>
<protein>
    <submittedName>
        <fullName evidence="1">Uncharacterized protein</fullName>
    </submittedName>
</protein>
<dbReference type="EMBL" id="CAJPIN010006116">
    <property type="protein sequence ID" value="CAG2057828.1"/>
    <property type="molecule type" value="Genomic_DNA"/>
</dbReference>
<name>A0ABN7NPR6_TIMPD</name>
<proteinExistence type="predicted"/>
<evidence type="ECO:0000313" key="1">
    <source>
        <dbReference type="EMBL" id="CAG2057828.1"/>
    </source>
</evidence>
<sequence>MAYRHPNGTTELHFEELILDQFECEIELLMAGKKKRLDKDKQDRVEELKTKHLLSARQVFDSELMRSGGEEHLKLGGELREYSSFF</sequence>
<organism evidence="1 2">
    <name type="scientific">Timema podura</name>
    <name type="common">Walking stick</name>
    <dbReference type="NCBI Taxonomy" id="61482"/>
    <lineage>
        <taxon>Eukaryota</taxon>
        <taxon>Metazoa</taxon>
        <taxon>Ecdysozoa</taxon>
        <taxon>Arthropoda</taxon>
        <taxon>Hexapoda</taxon>
        <taxon>Insecta</taxon>
        <taxon>Pterygota</taxon>
        <taxon>Neoptera</taxon>
        <taxon>Polyneoptera</taxon>
        <taxon>Phasmatodea</taxon>
        <taxon>Timematodea</taxon>
        <taxon>Timematoidea</taxon>
        <taxon>Timematidae</taxon>
        <taxon>Timema</taxon>
    </lineage>
</organism>